<proteinExistence type="predicted"/>
<sequence length="338" mass="36834">MSGDPVEESSQAMRQGFVQALQTAHTTAALMRGRGGEARSKTEFEQRVRHANAKEWRSFIEHRLRVIDAVEEAGHKSDFNSARVDEVRARIERGGQAHQMEQWQKWRQIQRADADLSRRNKAGKLERKHLTNREERAVELHDLDVKLKKLLIKIRRRAAGFSDTLTAHGESGEAKASAAAFAAAKAAEGLSDQHERDADAYDERFAEDTGTDYTEVVDASLVADTGTDGDIIDATIVEDFGDFDDFDVGVGEQARSSVGIEDIVGLTEELSFATHLAHEFADLPGDADSEPEQGAVIGEAIDATGATSEGLTEAMDVDLDAEPLSGPVVLAPMLAIEP</sequence>
<reference evidence="1" key="1">
    <citation type="submission" date="2022-10" db="EMBL/GenBank/DDBJ databases">
        <title>The complete genomes of actinobacterial strains from the NBC collection.</title>
        <authorList>
            <person name="Joergensen T.S."/>
            <person name="Alvarez Arevalo M."/>
            <person name="Sterndorff E.B."/>
            <person name="Faurdal D."/>
            <person name="Vuksanovic O."/>
            <person name="Mourched A.-S."/>
            <person name="Charusanti P."/>
            <person name="Shaw S."/>
            <person name="Blin K."/>
            <person name="Weber T."/>
        </authorList>
    </citation>
    <scope>NUCLEOTIDE SEQUENCE</scope>
    <source>
        <strain evidence="1">NBC_01482</strain>
    </source>
</reference>
<accession>A0ABZ1YYB3</accession>
<evidence type="ECO:0000313" key="2">
    <source>
        <dbReference type="Proteomes" id="UP001432062"/>
    </source>
</evidence>
<protein>
    <submittedName>
        <fullName evidence="1">Uncharacterized protein</fullName>
    </submittedName>
</protein>
<dbReference type="Proteomes" id="UP001432062">
    <property type="component" value="Chromosome"/>
</dbReference>
<keyword evidence="2" id="KW-1185">Reference proteome</keyword>
<dbReference type="EMBL" id="CP109441">
    <property type="protein sequence ID" value="WUV46744.1"/>
    <property type="molecule type" value="Genomic_DNA"/>
</dbReference>
<evidence type="ECO:0000313" key="1">
    <source>
        <dbReference type="EMBL" id="WUV46744.1"/>
    </source>
</evidence>
<gene>
    <name evidence="1" type="ORF">OG563_00320</name>
</gene>
<organism evidence="1 2">
    <name type="scientific">Nocardia vinacea</name>
    <dbReference type="NCBI Taxonomy" id="96468"/>
    <lineage>
        <taxon>Bacteria</taxon>
        <taxon>Bacillati</taxon>
        <taxon>Actinomycetota</taxon>
        <taxon>Actinomycetes</taxon>
        <taxon>Mycobacteriales</taxon>
        <taxon>Nocardiaceae</taxon>
        <taxon>Nocardia</taxon>
    </lineage>
</organism>
<name>A0ABZ1YYB3_9NOCA</name>
<dbReference type="RefSeq" id="WP_329410765.1">
    <property type="nucleotide sequence ID" value="NZ_CP109441.1"/>
</dbReference>